<protein>
    <submittedName>
        <fullName evidence="3">(salmon louse) hypothetical protein</fullName>
    </submittedName>
</protein>
<feature type="chain" id="PRO_5043736431" evidence="2">
    <location>
        <begin position="24"/>
        <end position="437"/>
    </location>
</feature>
<accession>A0A7R8H4M4</accession>
<name>A0A7R8H4M4_LEPSM</name>
<feature type="compositionally biased region" description="Acidic residues" evidence="1">
    <location>
        <begin position="340"/>
        <end position="350"/>
    </location>
</feature>
<proteinExistence type="predicted"/>
<dbReference type="OrthoDB" id="1063785at2759"/>
<organism evidence="3 4">
    <name type="scientific">Lepeophtheirus salmonis</name>
    <name type="common">Salmon louse</name>
    <name type="synonym">Caligus salmonis</name>
    <dbReference type="NCBI Taxonomy" id="72036"/>
    <lineage>
        <taxon>Eukaryota</taxon>
        <taxon>Metazoa</taxon>
        <taxon>Ecdysozoa</taxon>
        <taxon>Arthropoda</taxon>
        <taxon>Crustacea</taxon>
        <taxon>Multicrustacea</taxon>
        <taxon>Hexanauplia</taxon>
        <taxon>Copepoda</taxon>
        <taxon>Siphonostomatoida</taxon>
        <taxon>Caligidae</taxon>
        <taxon>Lepeophtheirus</taxon>
    </lineage>
</organism>
<evidence type="ECO:0000313" key="3">
    <source>
        <dbReference type="EMBL" id="CAF2865500.1"/>
    </source>
</evidence>
<evidence type="ECO:0000256" key="2">
    <source>
        <dbReference type="SAM" id="SignalP"/>
    </source>
</evidence>
<feature type="compositionally biased region" description="Basic and acidic residues" evidence="1">
    <location>
        <begin position="402"/>
        <end position="437"/>
    </location>
</feature>
<evidence type="ECO:0000256" key="1">
    <source>
        <dbReference type="SAM" id="MobiDB-lite"/>
    </source>
</evidence>
<dbReference type="EMBL" id="HG994581">
    <property type="protein sequence ID" value="CAF2865500.1"/>
    <property type="molecule type" value="Genomic_DNA"/>
</dbReference>
<keyword evidence="2" id="KW-0732">Signal</keyword>
<evidence type="ECO:0000313" key="4">
    <source>
        <dbReference type="Proteomes" id="UP000675881"/>
    </source>
</evidence>
<dbReference type="AlphaFoldDB" id="A0A7R8H4M4"/>
<gene>
    <name evidence="3" type="ORF">LSAA_6381</name>
</gene>
<feature type="compositionally biased region" description="Basic and acidic residues" evidence="1">
    <location>
        <begin position="353"/>
        <end position="388"/>
    </location>
</feature>
<feature type="region of interest" description="Disordered" evidence="1">
    <location>
        <begin position="340"/>
        <end position="437"/>
    </location>
</feature>
<keyword evidence="4" id="KW-1185">Reference proteome</keyword>
<sequence length="437" mass="49343">MQASLWFTKVWIYFSFLSLSVSSYHLVWHTKDVVPASHIDIHSKYHKPYIRTSRRPKQIIGASVVTSVSTVKDHDPEVMKRHYEDEYRLNNNNASSAVVMEPKFYFYLYDDKGDLVREKLSIHDIQSILLQQTQIQGLKTRGWLIGNKDQKSNGSTSPSPVITNVADVLNKIQNIIENANSHNSNEIVISNQISISGFDDDGPSTLASTVSPTMTTPLTTTRLTPTLGTFESKAGDFKLYEERYHGLSDYEHPWVDFSKQHQLADLEHGLSEPVSRTSSFNDEDVPYFPVHPQVYRNKVFQDFLSLEEAFPYDEEDGSSSIHMISLGNESVLVPIVYYDDEDDQGEDPPLEAESTKVHDSTPDDSHSNHDHVEHSPSHSTHEHEDHHPSKQKGGGHQTSGVHGDHHGEGHGDHHGEGHHEHHHPSGHDEIKDIPKSP</sequence>
<dbReference type="Proteomes" id="UP000675881">
    <property type="component" value="Chromosome 2"/>
</dbReference>
<reference evidence="3" key="1">
    <citation type="submission" date="2021-02" db="EMBL/GenBank/DDBJ databases">
        <authorList>
            <person name="Bekaert M."/>
        </authorList>
    </citation>
    <scope>NUCLEOTIDE SEQUENCE</scope>
    <source>
        <strain evidence="3">IoA-00</strain>
    </source>
</reference>
<feature type="signal peptide" evidence="2">
    <location>
        <begin position="1"/>
        <end position="23"/>
    </location>
</feature>